<dbReference type="EMBL" id="MU266475">
    <property type="protein sequence ID" value="KAH7922704.1"/>
    <property type="molecule type" value="Genomic_DNA"/>
</dbReference>
<proteinExistence type="predicted"/>
<evidence type="ECO:0000313" key="2">
    <source>
        <dbReference type="Proteomes" id="UP000790709"/>
    </source>
</evidence>
<evidence type="ECO:0000313" key="1">
    <source>
        <dbReference type="EMBL" id="KAH7922704.1"/>
    </source>
</evidence>
<comment type="caution">
    <text evidence="1">The sequence shown here is derived from an EMBL/GenBank/DDBJ whole genome shotgun (WGS) entry which is preliminary data.</text>
</comment>
<dbReference type="Proteomes" id="UP000790709">
    <property type="component" value="Unassembled WGS sequence"/>
</dbReference>
<sequence length="766" mass="85327">MPRCSQCKPSRSFIDDLALRQHQGTAHPGGNANKLPCNQCGRSFASNPALADHKRVAHGPNGPASPSQSPQLTRGSSYSCSQCERSFESQAALEQHRSTGSHVAAVFNTHTSRSPAPPYRPFIQPWLTSSPYSPSEYITRTVDSNLLPDFYVPHSPSPKIGSALIECSECHGLFESTALTKHILTLHAAPPPVPKGQPTQATRATLLEPGGESSPGESSSFVPVWKNNPLTSPPIVRMDETPLPALSPERFLYPSVQSIIGAQKGEVYREISRYPRLSEDDRMICMSSVEKIPIYPKLIALTYMHLALCAEDQSDLNELKSRLEDWRTWNDVECLVNHNTIKTFLAHRLQLFQSTNHQCPQTWDPKDSRKISKDDILSIGAHTATIFMDAEKTRDLLSRKDKDAQTLLDLLQALLDITDLDLDIRRQFRYALIKLSTKSGCVPQRLTLRASQLNYDEHKVIGKGSFGCVCEGKLLGRKVAVKILNGDELLKSCSREAAVWSHLTHPCILPFYGIYYSSFSGGALTACLVSPLMENTNIRSYLERKKETPRSPLILDIARGLQYLHESKPTIVHGDLKGANILVSLSGRACLADFGLSLAKDSQQVLASTVQLQIPGTLRWAPPERLDGGLAAKFRSSGADVRMSDIYSFACVCYEVYSGKDPFHEITDTVPLTLQIILGRRPTRPDGEIRRELDEGITWDMLTDCWHQEPKRRPTATQIVNYLERRHPTLRGARTVQEAQESEWSTSFLADLAQTVDHPFSWTVLQ</sequence>
<keyword evidence="2" id="KW-1185">Reference proteome</keyword>
<reference evidence="1" key="1">
    <citation type="journal article" date="2021" name="New Phytol.">
        <title>Evolutionary innovations through gain and loss of genes in the ectomycorrhizal Boletales.</title>
        <authorList>
            <person name="Wu G."/>
            <person name="Miyauchi S."/>
            <person name="Morin E."/>
            <person name="Kuo A."/>
            <person name="Drula E."/>
            <person name="Varga T."/>
            <person name="Kohler A."/>
            <person name="Feng B."/>
            <person name="Cao Y."/>
            <person name="Lipzen A."/>
            <person name="Daum C."/>
            <person name="Hundley H."/>
            <person name="Pangilinan J."/>
            <person name="Johnson J."/>
            <person name="Barry K."/>
            <person name="LaButti K."/>
            <person name="Ng V."/>
            <person name="Ahrendt S."/>
            <person name="Min B."/>
            <person name="Choi I.G."/>
            <person name="Park H."/>
            <person name="Plett J.M."/>
            <person name="Magnuson J."/>
            <person name="Spatafora J.W."/>
            <person name="Nagy L.G."/>
            <person name="Henrissat B."/>
            <person name="Grigoriev I.V."/>
            <person name="Yang Z.L."/>
            <person name="Xu J."/>
            <person name="Martin F.M."/>
        </authorList>
    </citation>
    <scope>NUCLEOTIDE SEQUENCE</scope>
    <source>
        <strain evidence="1">KUC20120723A-06</strain>
    </source>
</reference>
<organism evidence="1 2">
    <name type="scientific">Leucogyrophana mollusca</name>
    <dbReference type="NCBI Taxonomy" id="85980"/>
    <lineage>
        <taxon>Eukaryota</taxon>
        <taxon>Fungi</taxon>
        <taxon>Dikarya</taxon>
        <taxon>Basidiomycota</taxon>
        <taxon>Agaricomycotina</taxon>
        <taxon>Agaricomycetes</taxon>
        <taxon>Agaricomycetidae</taxon>
        <taxon>Boletales</taxon>
        <taxon>Boletales incertae sedis</taxon>
        <taxon>Leucogyrophana</taxon>
    </lineage>
</organism>
<protein>
    <submittedName>
        <fullName evidence="1">Kinase-like protein</fullName>
    </submittedName>
</protein>
<gene>
    <name evidence="1" type="ORF">BV22DRAFT_1094145</name>
</gene>
<accession>A0ACB8BB55</accession>
<name>A0ACB8BB55_9AGAM</name>